<dbReference type="EMBL" id="LR881467">
    <property type="protein sequence ID" value="CAD5318395.1"/>
    <property type="molecule type" value="Genomic_DNA"/>
</dbReference>
<accession>A0A7G2EC27</accession>
<sequence>MDELETMGTPGGLGPTDAEEANGRTTKMRHNHTNLRPNGLKTAREFG</sequence>
<evidence type="ECO:0000256" key="1">
    <source>
        <dbReference type="SAM" id="MobiDB-lite"/>
    </source>
</evidence>
<gene>
    <name evidence="2" type="ORF">AT9943_LOCUS6630</name>
</gene>
<dbReference type="Proteomes" id="UP000516314">
    <property type="component" value="Chromosome 2"/>
</dbReference>
<evidence type="ECO:0000313" key="3">
    <source>
        <dbReference type="Proteomes" id="UP000516314"/>
    </source>
</evidence>
<name>A0A7G2EC27_ARATH</name>
<reference evidence="2 3" key="1">
    <citation type="submission" date="2020-09" db="EMBL/GenBank/DDBJ databases">
        <authorList>
            <person name="Ashkenazy H."/>
        </authorList>
    </citation>
    <scope>NUCLEOTIDE SEQUENCE [LARGE SCALE GENOMIC DNA]</scope>
    <source>
        <strain evidence="3">cv. Cdm-0</strain>
    </source>
</reference>
<feature type="region of interest" description="Disordered" evidence="1">
    <location>
        <begin position="1"/>
        <end position="47"/>
    </location>
</feature>
<evidence type="ECO:0000313" key="2">
    <source>
        <dbReference type="EMBL" id="CAD5318395.1"/>
    </source>
</evidence>
<organism evidence="2 3">
    <name type="scientific">Arabidopsis thaliana</name>
    <name type="common">Mouse-ear cress</name>
    <dbReference type="NCBI Taxonomy" id="3702"/>
    <lineage>
        <taxon>Eukaryota</taxon>
        <taxon>Viridiplantae</taxon>
        <taxon>Streptophyta</taxon>
        <taxon>Embryophyta</taxon>
        <taxon>Tracheophyta</taxon>
        <taxon>Spermatophyta</taxon>
        <taxon>Magnoliopsida</taxon>
        <taxon>eudicotyledons</taxon>
        <taxon>Gunneridae</taxon>
        <taxon>Pentapetalae</taxon>
        <taxon>rosids</taxon>
        <taxon>malvids</taxon>
        <taxon>Brassicales</taxon>
        <taxon>Brassicaceae</taxon>
        <taxon>Camelineae</taxon>
        <taxon>Arabidopsis</taxon>
    </lineage>
</organism>
<proteinExistence type="predicted"/>
<protein>
    <submittedName>
        <fullName evidence="2">(thale cress) hypothetical protein</fullName>
    </submittedName>
</protein>
<dbReference type="AlphaFoldDB" id="A0A7G2EC27"/>